<gene>
    <name evidence="3" type="primary">PGBD4</name>
    <name evidence="3" type="ORF">T10_230</name>
</gene>
<evidence type="ECO:0000313" key="4">
    <source>
        <dbReference type="Proteomes" id="UP000054843"/>
    </source>
</evidence>
<proteinExistence type="predicted"/>
<feature type="transmembrane region" description="Helical" evidence="1">
    <location>
        <begin position="60"/>
        <end position="79"/>
    </location>
</feature>
<feature type="transmembrane region" description="Helical" evidence="1">
    <location>
        <begin position="6"/>
        <end position="27"/>
    </location>
</feature>
<name>A0A0V1N525_9BILA</name>
<keyword evidence="1" id="KW-1133">Transmembrane helix</keyword>
<evidence type="ECO:0000256" key="1">
    <source>
        <dbReference type="SAM" id="Phobius"/>
    </source>
</evidence>
<reference evidence="3 4" key="1">
    <citation type="submission" date="2015-01" db="EMBL/GenBank/DDBJ databases">
        <title>Evolution of Trichinella species and genotypes.</title>
        <authorList>
            <person name="Korhonen P.K."/>
            <person name="Edoardo P."/>
            <person name="Giuseppe L.R."/>
            <person name="Gasser R.B."/>
        </authorList>
    </citation>
    <scope>NUCLEOTIDE SEQUENCE [LARGE SCALE GENOMIC DNA]</scope>
    <source>
        <strain evidence="3">ISS1980</strain>
    </source>
</reference>
<dbReference type="PANTHER" id="PTHR46599:SF6">
    <property type="entry name" value="DUAL SPECIFICITY PHOSPHATASE 26"/>
    <property type="match status" value="1"/>
</dbReference>
<protein>
    <submittedName>
        <fullName evidence="3">PiggyBac transposable element-derived protein 4</fullName>
    </submittedName>
</protein>
<evidence type="ECO:0000313" key="3">
    <source>
        <dbReference type="EMBL" id="KRZ79105.1"/>
    </source>
</evidence>
<keyword evidence="4" id="KW-1185">Reference proteome</keyword>
<dbReference type="OrthoDB" id="5919877at2759"/>
<keyword evidence="1" id="KW-0472">Membrane</keyword>
<dbReference type="AlphaFoldDB" id="A0A0V1N525"/>
<dbReference type="Proteomes" id="UP000054843">
    <property type="component" value="Unassembled WGS sequence"/>
</dbReference>
<keyword evidence="1" id="KW-0812">Transmembrane</keyword>
<dbReference type="EMBL" id="JYDO01000008">
    <property type="protein sequence ID" value="KRZ79105.1"/>
    <property type="molecule type" value="Genomic_DNA"/>
</dbReference>
<organism evidence="3 4">
    <name type="scientific">Trichinella papuae</name>
    <dbReference type="NCBI Taxonomy" id="268474"/>
    <lineage>
        <taxon>Eukaryota</taxon>
        <taxon>Metazoa</taxon>
        <taxon>Ecdysozoa</taxon>
        <taxon>Nematoda</taxon>
        <taxon>Enoplea</taxon>
        <taxon>Dorylaimia</taxon>
        <taxon>Trichinellida</taxon>
        <taxon>Trichinellidae</taxon>
        <taxon>Trichinella</taxon>
    </lineage>
</organism>
<dbReference type="Pfam" id="PF13843">
    <property type="entry name" value="DDE_Tnp_1_7"/>
    <property type="match status" value="1"/>
</dbReference>
<comment type="caution">
    <text evidence="3">The sequence shown here is derived from an EMBL/GenBank/DDBJ whole genome shotgun (WGS) entry which is preliminary data.</text>
</comment>
<feature type="domain" description="PiggyBac transposable element-derived protein" evidence="2">
    <location>
        <begin position="190"/>
        <end position="539"/>
    </location>
</feature>
<dbReference type="PANTHER" id="PTHR46599">
    <property type="entry name" value="PIGGYBAC TRANSPOSABLE ELEMENT-DERIVED PROTEIN 4"/>
    <property type="match status" value="1"/>
</dbReference>
<dbReference type="InterPro" id="IPR029526">
    <property type="entry name" value="PGBD"/>
</dbReference>
<sequence>MFLEVQSYLPLVLSSCLSYIFLIYSIFSQTDESLSLISWSRVFCLIVNGNNWLFCELFNANFDLILVSFTLFYANFPLFRVKCHKSLEMSLTVFDSDSFLNILNDSLEESDIGSASDFDYVEKSDHGQNLGALYRQKVMYESSDSWIGRDHVCSWNKQVPSKNVRTRAHNIYSGRQGPRSVARRAKTHFEIWSLFKTQDIIDVIVLNTNIYISNIRAKCMREKSAKDTDEDEIKALLGLLLLAGIFRSNLLNLCDFYNTDGTGDEIFSSTMSLQRLRFLLRCLRFDDHATRSERKLQDKLAAIRMVFDRFVKNCTENYMHSPYVTIDEVLLSFKGRCPFRMYIPTKAAKYGIKIFELSDSKAYYVSKMEVYVRKQNEGPYQMDMSPTAVVKRLCSAIVGSGRNITMDNWFMSYPLVEELLKEKLTAVGTLRKNKKHIPAAFIETKHREPNSSLFGYQKNMTLVSYVPKKNKNVILLSSMHHDGSIVSIGQREKPEIVFYNKTKSGVDHVDQLAQFYNTARKIRRWPLAIFFHLLNILVIKASAIHHHNSGESFKRKNFMKSIAFRLLQPYLRSHLECKSLTKKLQLKIETNFEKFYWTKYHSCSECACHICSFYSKLLCMDCAKKAAEDVLDI</sequence>
<dbReference type="STRING" id="268474.A0A0V1N525"/>
<accession>A0A0V1N525</accession>
<evidence type="ECO:0000259" key="2">
    <source>
        <dbReference type="Pfam" id="PF13843"/>
    </source>
</evidence>